<reference evidence="2" key="2">
    <citation type="submission" date="2021-09" db="EMBL/GenBank/DDBJ databases">
        <authorList>
            <person name="Jia N."/>
            <person name="Wang J."/>
            <person name="Shi W."/>
            <person name="Du L."/>
            <person name="Sun Y."/>
            <person name="Zhan W."/>
            <person name="Jiang J."/>
            <person name="Wang Q."/>
            <person name="Zhang B."/>
            <person name="Ji P."/>
            <person name="Sakyi L.B."/>
            <person name="Cui X."/>
            <person name="Yuan T."/>
            <person name="Jiang B."/>
            <person name="Yang W."/>
            <person name="Lam T.T.-Y."/>
            <person name="Chang Q."/>
            <person name="Ding S."/>
            <person name="Wang X."/>
            <person name="Zhu J."/>
            <person name="Ruan X."/>
            <person name="Zhao L."/>
            <person name="Wei J."/>
            <person name="Que T."/>
            <person name="Du C."/>
            <person name="Cheng J."/>
            <person name="Dai P."/>
            <person name="Han X."/>
            <person name="Huang E."/>
            <person name="Gao Y."/>
            <person name="Liu J."/>
            <person name="Shao H."/>
            <person name="Ye R."/>
            <person name="Li L."/>
            <person name="Wei W."/>
            <person name="Wang X."/>
            <person name="Wang C."/>
            <person name="Huo Q."/>
            <person name="Li W."/>
            <person name="Guo W."/>
            <person name="Chen H."/>
            <person name="Chen S."/>
            <person name="Zhou L."/>
            <person name="Zhou L."/>
            <person name="Ni X."/>
            <person name="Tian J."/>
            <person name="Zhou Y."/>
            <person name="Sheng Y."/>
            <person name="Liu T."/>
            <person name="Pan Y."/>
            <person name="Xia L."/>
            <person name="Li J."/>
            <person name="Zhao F."/>
            <person name="Cao W."/>
        </authorList>
    </citation>
    <scope>NUCLEOTIDE SEQUENCE</scope>
    <source>
        <strain evidence="2">Rmic-2018</strain>
        <tissue evidence="2">Larvae</tissue>
    </source>
</reference>
<sequence>MPHETGVYCQRLAKQGHLDRNRPSAQKLFQQAAPQFFESIMKFVLFVLVAASLVVAETSGTELHLLPAVRASLSLGSSLLRHVADVKDILRQDIDRRLFHSITMPDWNFHALQQRPWAKPSYHGSFSYQASAYGGLPALPLPFFPRPRPVIMLVPCRDVRTPIANFVFPCIRIIRGNEAPHAVLGSSQGGQVTGATTTDGLLVTTPIYGTDWTGAQQVTGVVTRAADITTTPATYETTEAATSPATVVTTTLDLATRAEDVSTSHGKHHHRRHHGGSFDSGTHN</sequence>
<proteinExistence type="predicted"/>
<feature type="region of interest" description="Disordered" evidence="1">
    <location>
        <begin position="259"/>
        <end position="284"/>
    </location>
</feature>
<dbReference type="Proteomes" id="UP000821866">
    <property type="component" value="Chromosome 4"/>
</dbReference>
<feature type="compositionally biased region" description="Basic residues" evidence="1">
    <location>
        <begin position="265"/>
        <end position="275"/>
    </location>
</feature>
<protein>
    <submittedName>
        <fullName evidence="2">Uncharacterized protein</fullName>
    </submittedName>
</protein>
<reference evidence="2" key="1">
    <citation type="journal article" date="2020" name="Cell">
        <title>Large-Scale Comparative Analyses of Tick Genomes Elucidate Their Genetic Diversity and Vector Capacities.</title>
        <authorList>
            <consortium name="Tick Genome and Microbiome Consortium (TIGMIC)"/>
            <person name="Jia N."/>
            <person name="Wang J."/>
            <person name="Shi W."/>
            <person name="Du L."/>
            <person name="Sun Y."/>
            <person name="Zhan W."/>
            <person name="Jiang J.F."/>
            <person name="Wang Q."/>
            <person name="Zhang B."/>
            <person name="Ji P."/>
            <person name="Bell-Sakyi L."/>
            <person name="Cui X.M."/>
            <person name="Yuan T.T."/>
            <person name="Jiang B.G."/>
            <person name="Yang W.F."/>
            <person name="Lam T.T."/>
            <person name="Chang Q.C."/>
            <person name="Ding S.J."/>
            <person name="Wang X.J."/>
            <person name="Zhu J.G."/>
            <person name="Ruan X.D."/>
            <person name="Zhao L."/>
            <person name="Wei J.T."/>
            <person name="Ye R.Z."/>
            <person name="Que T.C."/>
            <person name="Du C.H."/>
            <person name="Zhou Y.H."/>
            <person name="Cheng J.X."/>
            <person name="Dai P.F."/>
            <person name="Guo W.B."/>
            <person name="Han X.H."/>
            <person name="Huang E.J."/>
            <person name="Li L.F."/>
            <person name="Wei W."/>
            <person name="Gao Y.C."/>
            <person name="Liu J.Z."/>
            <person name="Shao H.Z."/>
            <person name="Wang X."/>
            <person name="Wang C.C."/>
            <person name="Yang T.C."/>
            <person name="Huo Q.B."/>
            <person name="Li W."/>
            <person name="Chen H.Y."/>
            <person name="Chen S.E."/>
            <person name="Zhou L.G."/>
            <person name="Ni X.B."/>
            <person name="Tian J.H."/>
            <person name="Sheng Y."/>
            <person name="Liu T."/>
            <person name="Pan Y.S."/>
            <person name="Xia L.Y."/>
            <person name="Li J."/>
            <person name="Zhao F."/>
            <person name="Cao W.C."/>
        </authorList>
    </citation>
    <scope>NUCLEOTIDE SEQUENCE</scope>
    <source>
        <strain evidence="2">Rmic-2018</strain>
    </source>
</reference>
<dbReference type="AlphaFoldDB" id="A0A9J6E021"/>
<evidence type="ECO:0000313" key="3">
    <source>
        <dbReference type="Proteomes" id="UP000821866"/>
    </source>
</evidence>
<comment type="caution">
    <text evidence="2">The sequence shown here is derived from an EMBL/GenBank/DDBJ whole genome shotgun (WGS) entry which is preliminary data.</text>
</comment>
<evidence type="ECO:0000256" key="1">
    <source>
        <dbReference type="SAM" id="MobiDB-lite"/>
    </source>
</evidence>
<name>A0A9J6E021_RHIMP</name>
<organism evidence="2 3">
    <name type="scientific">Rhipicephalus microplus</name>
    <name type="common">Cattle tick</name>
    <name type="synonym">Boophilus microplus</name>
    <dbReference type="NCBI Taxonomy" id="6941"/>
    <lineage>
        <taxon>Eukaryota</taxon>
        <taxon>Metazoa</taxon>
        <taxon>Ecdysozoa</taxon>
        <taxon>Arthropoda</taxon>
        <taxon>Chelicerata</taxon>
        <taxon>Arachnida</taxon>
        <taxon>Acari</taxon>
        <taxon>Parasitiformes</taxon>
        <taxon>Ixodida</taxon>
        <taxon>Ixodoidea</taxon>
        <taxon>Ixodidae</taxon>
        <taxon>Rhipicephalinae</taxon>
        <taxon>Rhipicephalus</taxon>
        <taxon>Boophilus</taxon>
    </lineage>
</organism>
<gene>
    <name evidence="2" type="ORF">HPB51_007155</name>
</gene>
<accession>A0A9J6E021</accession>
<evidence type="ECO:0000313" key="2">
    <source>
        <dbReference type="EMBL" id="KAH8027605.1"/>
    </source>
</evidence>
<keyword evidence="3" id="KW-1185">Reference proteome</keyword>
<dbReference type="EMBL" id="JABSTU010000006">
    <property type="protein sequence ID" value="KAH8027605.1"/>
    <property type="molecule type" value="Genomic_DNA"/>
</dbReference>